<dbReference type="Proteomes" id="UP001265259">
    <property type="component" value="Unassembled WGS sequence"/>
</dbReference>
<dbReference type="EMBL" id="JAVRHL010000006">
    <property type="protein sequence ID" value="MDT0684521.1"/>
    <property type="molecule type" value="Genomic_DNA"/>
</dbReference>
<accession>A0ABU3DLE3</accession>
<sequence>MSKLLVRPSLHSAWPLPIRSEIHRMSLGLANLDHAAPGDLLGFALGHGLGPCYIGGSVTEYTCAFIGTSDGRCDGTVLSLRPHGQSILKELLPRNLEGGTLARIFHRALGAPEGEFETVHFADFTVAFLKDTSTSADNFRDIRIFAVPARDARDAGRRAAGIEALFAFLGDWHTTLSGYRYDLPTPEMLLRAA</sequence>
<proteinExistence type="predicted"/>
<comment type="caution">
    <text evidence="1">The sequence shown here is derived from an EMBL/GenBank/DDBJ whole genome shotgun (WGS) entry which is preliminary data.</text>
</comment>
<evidence type="ECO:0000313" key="1">
    <source>
        <dbReference type="EMBL" id="MDT0684521.1"/>
    </source>
</evidence>
<evidence type="ECO:0000313" key="2">
    <source>
        <dbReference type="Proteomes" id="UP001265259"/>
    </source>
</evidence>
<dbReference type="RefSeq" id="WP_311694116.1">
    <property type="nucleotide sequence ID" value="NZ_JAVRHL010000006.1"/>
</dbReference>
<protein>
    <submittedName>
        <fullName evidence="1">Uncharacterized protein</fullName>
    </submittedName>
</protein>
<organism evidence="1 2">
    <name type="scientific">Tropicimonas omnivorans</name>
    <dbReference type="NCBI Taxonomy" id="3075590"/>
    <lineage>
        <taxon>Bacteria</taxon>
        <taxon>Pseudomonadati</taxon>
        <taxon>Pseudomonadota</taxon>
        <taxon>Alphaproteobacteria</taxon>
        <taxon>Rhodobacterales</taxon>
        <taxon>Roseobacteraceae</taxon>
        <taxon>Tropicimonas</taxon>
    </lineage>
</organism>
<keyword evidence="2" id="KW-1185">Reference proteome</keyword>
<name>A0ABU3DLE3_9RHOB</name>
<gene>
    <name evidence="1" type="ORF">RM543_17740</name>
</gene>
<reference evidence="1 2" key="1">
    <citation type="submission" date="2023-09" db="EMBL/GenBank/DDBJ databases">
        <authorList>
            <person name="Rey-Velasco X."/>
        </authorList>
    </citation>
    <scope>NUCLEOTIDE SEQUENCE [LARGE SCALE GENOMIC DNA]</scope>
    <source>
        <strain evidence="1 2">F158</strain>
    </source>
</reference>